<feature type="transmembrane region" description="Helical" evidence="8">
    <location>
        <begin position="304"/>
        <end position="321"/>
    </location>
</feature>
<evidence type="ECO:0000259" key="9">
    <source>
        <dbReference type="Pfam" id="PF00324"/>
    </source>
</evidence>
<evidence type="ECO:0000256" key="8">
    <source>
        <dbReference type="SAM" id="Phobius"/>
    </source>
</evidence>
<protein>
    <recommendedName>
        <fullName evidence="9">Amino acid permease/ SLC12A domain-containing protein</fullName>
    </recommendedName>
</protein>
<dbReference type="AlphaFoldDB" id="A0A7C8J484"/>
<feature type="transmembrane region" description="Helical" evidence="8">
    <location>
        <begin position="164"/>
        <end position="183"/>
    </location>
</feature>
<dbReference type="PANTHER" id="PTHR43341">
    <property type="entry name" value="AMINO ACID PERMEASE"/>
    <property type="match status" value="1"/>
</dbReference>
<evidence type="ECO:0000256" key="6">
    <source>
        <dbReference type="ARBA" id="ARBA00023136"/>
    </source>
</evidence>
<dbReference type="EMBL" id="WUBL01000024">
    <property type="protein sequence ID" value="KAF2970339.1"/>
    <property type="molecule type" value="Genomic_DNA"/>
</dbReference>
<dbReference type="OrthoDB" id="10062876at2759"/>
<dbReference type="InParanoid" id="A0A7C8J484"/>
<feature type="transmembrane region" description="Helical" evidence="8">
    <location>
        <begin position="392"/>
        <end position="413"/>
    </location>
</feature>
<keyword evidence="2" id="KW-0813">Transport</keyword>
<feature type="transmembrane region" description="Helical" evidence="8">
    <location>
        <begin position="597"/>
        <end position="616"/>
    </location>
</feature>
<dbReference type="Proteomes" id="UP000481858">
    <property type="component" value="Unassembled WGS sequence"/>
</dbReference>
<dbReference type="InterPro" id="IPR050524">
    <property type="entry name" value="APC_YAT"/>
</dbReference>
<evidence type="ECO:0000256" key="4">
    <source>
        <dbReference type="ARBA" id="ARBA00022970"/>
    </source>
</evidence>
<evidence type="ECO:0000256" key="3">
    <source>
        <dbReference type="ARBA" id="ARBA00022692"/>
    </source>
</evidence>
<feature type="transmembrane region" description="Helical" evidence="8">
    <location>
        <begin position="567"/>
        <end position="591"/>
    </location>
</feature>
<feature type="compositionally biased region" description="Basic and acidic residues" evidence="7">
    <location>
        <begin position="133"/>
        <end position="146"/>
    </location>
</feature>
<feature type="transmembrane region" description="Helical" evidence="8">
    <location>
        <begin position="229"/>
        <end position="250"/>
    </location>
</feature>
<evidence type="ECO:0000313" key="11">
    <source>
        <dbReference type="Proteomes" id="UP000481858"/>
    </source>
</evidence>
<keyword evidence="3 8" id="KW-0812">Transmembrane</keyword>
<feature type="transmembrane region" description="Helical" evidence="8">
    <location>
        <begin position="529"/>
        <end position="546"/>
    </location>
</feature>
<keyword evidence="5 8" id="KW-1133">Transmembrane helix</keyword>
<feature type="compositionally biased region" description="Polar residues" evidence="7">
    <location>
        <begin position="79"/>
        <end position="94"/>
    </location>
</feature>
<feature type="transmembrane region" description="Helical" evidence="8">
    <location>
        <begin position="433"/>
        <end position="457"/>
    </location>
</feature>
<evidence type="ECO:0000256" key="1">
    <source>
        <dbReference type="ARBA" id="ARBA00004141"/>
    </source>
</evidence>
<feature type="transmembrane region" description="Helical" evidence="8">
    <location>
        <begin position="189"/>
        <end position="209"/>
    </location>
</feature>
<evidence type="ECO:0000256" key="7">
    <source>
        <dbReference type="SAM" id="MobiDB-lite"/>
    </source>
</evidence>
<accession>A0A7C8J484</accession>
<evidence type="ECO:0000256" key="5">
    <source>
        <dbReference type="ARBA" id="ARBA00022989"/>
    </source>
</evidence>
<sequence length="674" mass="74457">MGKIQEAGGGIPTLVISKVFAMTKPEGASGSAPTYWNMGAAPVSRLRVERELRTRIDNEWFEKGAAFPRQYPWGAHHNGTANKGTSQDKQQAQGPPSRDAVLHAPRGVLSRALNMAAAVTHAEQPAEKGGSMQEKDSQHSDSIRDLNDGKDQLQRHLGNRQIQLIAIGGTIGTGLFVSIGGGLAKGGPASLLLGYSIHALMVCLINNSLAEMTCYMPVSGSFIRMAGKWVDEALGFLAGWNFFLYEAILIPFEITALNLVLTYWTDKIPVAVVCIVVIILYAVINILAVKYYGEAEFWLASGKLILIVIVFFFTFITAVGGNPQNEPYGFRYWYSPGAFAEYIHTGTLGRFEGFLGSLFSACFTVVGPEYIAMVAGEAERPRVYIKNGFKTVYWRFFVFFVLGALAVGIVIPYNDPKLNNGSGTADGSPYVIAMQNMGVAVLPHIVNALLLTSIFSAGNAYTYCAMRSLYGLACDGQAPAIFKKTMKNGIPVYAFAVVMIFPFLSFLQVSGNTASAVTTLQSVTQGATMINYICISLTYIFFYRACKAQGIDRTTLPYCGYFQPYGAYITFVYMILIEGIFGYTVFIPGHWSVADFFPPYTMAFVTIILYFGWKIFKRTSFVKPHEADLIWEKPEIDAYEATFTEPPTRFRDEIWSFVTRKKKVRENDIEEDTS</sequence>
<feature type="transmembrane region" description="Helical" evidence="8">
    <location>
        <begin position="270"/>
        <end position="292"/>
    </location>
</feature>
<dbReference type="FunFam" id="1.20.1740.10:FF:000006">
    <property type="entry name" value="General amino acid permease"/>
    <property type="match status" value="1"/>
</dbReference>
<evidence type="ECO:0000313" key="10">
    <source>
        <dbReference type="EMBL" id="KAF2970339.1"/>
    </source>
</evidence>
<keyword evidence="11" id="KW-1185">Reference proteome</keyword>
<feature type="transmembrane region" description="Helical" evidence="8">
    <location>
        <begin position="490"/>
        <end position="509"/>
    </location>
</feature>
<reference evidence="10 11" key="1">
    <citation type="submission" date="2019-12" db="EMBL/GenBank/DDBJ databases">
        <title>Draft genome sequence of the ascomycete Xylaria multiplex DSM 110363.</title>
        <authorList>
            <person name="Buettner E."/>
            <person name="Kellner H."/>
        </authorList>
    </citation>
    <scope>NUCLEOTIDE SEQUENCE [LARGE SCALE GENOMIC DNA]</scope>
    <source>
        <strain evidence="10 11">DSM 110363</strain>
    </source>
</reference>
<feature type="transmembrane region" description="Helical" evidence="8">
    <location>
        <begin position="354"/>
        <end position="372"/>
    </location>
</feature>
<dbReference type="Gene3D" id="1.20.1740.10">
    <property type="entry name" value="Amino acid/polyamine transporter I"/>
    <property type="match status" value="1"/>
</dbReference>
<proteinExistence type="predicted"/>
<comment type="subcellular location">
    <subcellularLocation>
        <location evidence="1">Membrane</location>
        <topology evidence="1">Multi-pass membrane protein</topology>
    </subcellularLocation>
</comment>
<name>A0A7C8J484_9PEZI</name>
<dbReference type="Pfam" id="PF00324">
    <property type="entry name" value="AA_permease"/>
    <property type="match status" value="1"/>
</dbReference>
<dbReference type="PANTHER" id="PTHR43341:SF6">
    <property type="entry name" value="AMINO ACID TRANSPORTER (EUROFUNG)"/>
    <property type="match status" value="1"/>
</dbReference>
<comment type="caution">
    <text evidence="10">The sequence shown here is derived from an EMBL/GenBank/DDBJ whole genome shotgun (WGS) entry which is preliminary data.</text>
</comment>
<keyword evidence="6 8" id="KW-0472">Membrane</keyword>
<dbReference type="GO" id="GO:0016020">
    <property type="term" value="C:membrane"/>
    <property type="evidence" value="ECO:0007669"/>
    <property type="project" value="UniProtKB-SubCell"/>
</dbReference>
<feature type="region of interest" description="Disordered" evidence="7">
    <location>
        <begin position="119"/>
        <end position="146"/>
    </location>
</feature>
<feature type="domain" description="Amino acid permease/ SLC12A" evidence="9">
    <location>
        <begin position="162"/>
        <end position="622"/>
    </location>
</feature>
<evidence type="ECO:0000256" key="2">
    <source>
        <dbReference type="ARBA" id="ARBA00022448"/>
    </source>
</evidence>
<feature type="region of interest" description="Disordered" evidence="7">
    <location>
        <begin position="71"/>
        <end position="101"/>
    </location>
</feature>
<gene>
    <name evidence="10" type="ORF">GQX73_g3184</name>
</gene>
<organism evidence="10 11">
    <name type="scientific">Xylaria multiplex</name>
    <dbReference type="NCBI Taxonomy" id="323545"/>
    <lineage>
        <taxon>Eukaryota</taxon>
        <taxon>Fungi</taxon>
        <taxon>Dikarya</taxon>
        <taxon>Ascomycota</taxon>
        <taxon>Pezizomycotina</taxon>
        <taxon>Sordariomycetes</taxon>
        <taxon>Xylariomycetidae</taxon>
        <taxon>Xylariales</taxon>
        <taxon>Xylariaceae</taxon>
        <taxon>Xylaria</taxon>
    </lineage>
</organism>
<dbReference type="GO" id="GO:0015171">
    <property type="term" value="F:amino acid transmembrane transporter activity"/>
    <property type="evidence" value="ECO:0007669"/>
    <property type="project" value="TreeGrafter"/>
</dbReference>
<dbReference type="FunCoup" id="A0A7C8J484">
    <property type="interactions" value="130"/>
</dbReference>
<dbReference type="InterPro" id="IPR004841">
    <property type="entry name" value="AA-permease/SLC12A_dom"/>
</dbReference>
<keyword evidence="4" id="KW-0029">Amino-acid transport</keyword>